<evidence type="ECO:0000313" key="8">
    <source>
        <dbReference type="EMBL" id="SDL69509.1"/>
    </source>
</evidence>
<proteinExistence type="inferred from homology"/>
<feature type="transmembrane region" description="Helical" evidence="6">
    <location>
        <begin position="97"/>
        <end position="117"/>
    </location>
</feature>
<evidence type="ECO:0000256" key="1">
    <source>
        <dbReference type="ARBA" id="ARBA00004651"/>
    </source>
</evidence>
<gene>
    <name evidence="8" type="ORF">SAMN04488502_101577</name>
</gene>
<evidence type="ECO:0000256" key="6">
    <source>
        <dbReference type="RuleBase" id="RU366058"/>
    </source>
</evidence>
<evidence type="ECO:0000256" key="5">
    <source>
        <dbReference type="ARBA" id="ARBA00023136"/>
    </source>
</evidence>
<feature type="transmembrane region" description="Helical" evidence="6">
    <location>
        <begin position="200"/>
        <end position="220"/>
    </location>
</feature>
<evidence type="ECO:0000256" key="4">
    <source>
        <dbReference type="ARBA" id="ARBA00022989"/>
    </source>
</evidence>
<evidence type="ECO:0000256" key="3">
    <source>
        <dbReference type="ARBA" id="ARBA00022692"/>
    </source>
</evidence>
<organism evidence="8 9">
    <name type="scientific">Dendrosporobacter quercicolus</name>
    <dbReference type="NCBI Taxonomy" id="146817"/>
    <lineage>
        <taxon>Bacteria</taxon>
        <taxon>Bacillati</taxon>
        <taxon>Bacillota</taxon>
        <taxon>Negativicutes</taxon>
        <taxon>Selenomonadales</taxon>
        <taxon>Sporomusaceae</taxon>
        <taxon>Dendrosporobacter</taxon>
    </lineage>
</organism>
<feature type="transmembrane region" description="Helical" evidence="6">
    <location>
        <begin position="6"/>
        <end position="27"/>
    </location>
</feature>
<keyword evidence="3 6" id="KW-0812">Transmembrane</keyword>
<reference evidence="8 9" key="1">
    <citation type="submission" date="2016-10" db="EMBL/GenBank/DDBJ databases">
        <authorList>
            <person name="de Groot N.N."/>
        </authorList>
    </citation>
    <scope>NUCLEOTIDE SEQUENCE [LARGE SCALE GENOMIC DNA]</scope>
    <source>
        <strain evidence="8 9">DSM 1736</strain>
    </source>
</reference>
<dbReference type="GO" id="GO:0005886">
    <property type="term" value="C:plasma membrane"/>
    <property type="evidence" value="ECO:0007669"/>
    <property type="project" value="UniProtKB-SubCell"/>
</dbReference>
<dbReference type="RefSeq" id="WP_092068071.1">
    <property type="nucleotide sequence ID" value="NZ_FNHB01000001.1"/>
</dbReference>
<evidence type="ECO:0000259" key="7">
    <source>
        <dbReference type="Pfam" id="PF09335"/>
    </source>
</evidence>
<keyword evidence="5 6" id="KW-0472">Membrane</keyword>
<feature type="transmembrane region" description="Helical" evidence="6">
    <location>
        <begin position="73"/>
        <end position="91"/>
    </location>
</feature>
<dbReference type="AlphaFoldDB" id="A0A1G9M5G3"/>
<dbReference type="EMBL" id="FNHB01000001">
    <property type="protein sequence ID" value="SDL69509.1"/>
    <property type="molecule type" value="Genomic_DNA"/>
</dbReference>
<dbReference type="STRING" id="146817.SAMN04488502_101577"/>
<protein>
    <recommendedName>
        <fullName evidence="6">TVP38/TMEM64 family membrane protein</fullName>
    </recommendedName>
</protein>
<dbReference type="InterPro" id="IPR015414">
    <property type="entry name" value="TMEM64"/>
</dbReference>
<keyword evidence="9" id="KW-1185">Reference proteome</keyword>
<comment type="caution">
    <text evidence="6">Lacks conserved residue(s) required for the propagation of feature annotation.</text>
</comment>
<dbReference type="OrthoDB" id="9812980at2"/>
<comment type="similarity">
    <text evidence="6">Belongs to the TVP38/TMEM64 family.</text>
</comment>
<evidence type="ECO:0000313" key="9">
    <source>
        <dbReference type="Proteomes" id="UP000214880"/>
    </source>
</evidence>
<dbReference type="PANTHER" id="PTHR12677:SF59">
    <property type="entry name" value="GOLGI APPARATUS MEMBRANE PROTEIN TVP38-RELATED"/>
    <property type="match status" value="1"/>
</dbReference>
<comment type="subcellular location">
    <subcellularLocation>
        <location evidence="1 6">Cell membrane</location>
        <topology evidence="1 6">Multi-pass membrane protein</topology>
    </subcellularLocation>
</comment>
<sequence>MSQPASRIGIIMKIGAMLVLAAAFFFLPGARKFMLTGISFLQQCNFHELRGFILDYGAWAPLTSIALMSLQSLVPFVPGLVITVANAWIFGWHYGAVYSWIGALIGALLDFCIARWYGRPLVERIIKKTYLRLVDSYLQKHGVVAILISRIIPVIPFKMISFGAGLTVIPVRQFVIATATGQIPGIVLYSILGQNLLNNAYAMLVATGLLLGVAALVYYYRVRLENYFMHGGQS</sequence>
<dbReference type="Pfam" id="PF09335">
    <property type="entry name" value="VTT_dom"/>
    <property type="match status" value="1"/>
</dbReference>
<name>A0A1G9M5G3_9FIRM</name>
<keyword evidence="2 6" id="KW-1003">Cell membrane</keyword>
<feature type="domain" description="VTT" evidence="7">
    <location>
        <begin position="77"/>
        <end position="194"/>
    </location>
</feature>
<evidence type="ECO:0000256" key="2">
    <source>
        <dbReference type="ARBA" id="ARBA00022475"/>
    </source>
</evidence>
<dbReference type="Proteomes" id="UP000214880">
    <property type="component" value="Unassembled WGS sequence"/>
</dbReference>
<keyword evidence="4 6" id="KW-1133">Transmembrane helix</keyword>
<accession>A0A1G9M5G3</accession>
<dbReference type="InterPro" id="IPR032816">
    <property type="entry name" value="VTT_dom"/>
</dbReference>
<dbReference type="PANTHER" id="PTHR12677">
    <property type="entry name" value="GOLGI APPARATUS MEMBRANE PROTEIN TVP38-RELATED"/>
    <property type="match status" value="1"/>
</dbReference>